<accession>A0A0P7Y6I5</accession>
<proteinExistence type="predicted"/>
<sequence>MSRCYQNSFISSSLHRPPKITDLLCADTAFPFLALKIHLERDKVYAQNANSIDSPIARFPTHLYFREAGFTKETLSQSFKSIRGDGSEPLQKHRLPVFFSLGFVLRYFCISARLHNIRGVNFLRTELLFNTLFSGTFTLFQLHLLKDRLNVIVGCDFGAMFRKRPNSA</sequence>
<dbReference type="AlphaFoldDB" id="A0A0P7Y6I5"/>
<dbReference type="EMBL" id="LJSX01000021">
    <property type="protein sequence ID" value="KPQ09863.1"/>
    <property type="molecule type" value="Genomic_DNA"/>
</dbReference>
<comment type="caution">
    <text evidence="1">The sequence shown here is derived from an EMBL/GenBank/DDBJ whole genome shotgun (WGS) entry which is preliminary data.</text>
</comment>
<evidence type="ECO:0000313" key="1">
    <source>
        <dbReference type="EMBL" id="KPQ09863.1"/>
    </source>
</evidence>
<reference evidence="1 2" key="1">
    <citation type="submission" date="2015-09" db="EMBL/GenBank/DDBJ databases">
        <title>Identification and resolution of microdiversity through metagenomic sequencing of parallel consortia.</title>
        <authorList>
            <person name="Nelson W.C."/>
            <person name="Romine M.F."/>
            <person name="Lindemann S.R."/>
        </authorList>
    </citation>
    <scope>NUCLEOTIDE SEQUENCE [LARGE SCALE GENOMIC DNA]</scope>
    <source>
        <strain evidence="1">HL-109</strain>
    </source>
</reference>
<dbReference type="Proteomes" id="UP000050497">
    <property type="component" value="Unassembled WGS sequence"/>
</dbReference>
<organism evidence="1 2">
    <name type="scientific">Saliniramus fredricksonii</name>
    <dbReference type="NCBI Taxonomy" id="1653334"/>
    <lineage>
        <taxon>Bacteria</taxon>
        <taxon>Pseudomonadati</taxon>
        <taxon>Pseudomonadota</taxon>
        <taxon>Alphaproteobacteria</taxon>
        <taxon>Hyphomicrobiales</taxon>
        <taxon>Salinarimonadaceae</taxon>
        <taxon>Saliniramus</taxon>
    </lineage>
</organism>
<name>A0A0P7Y6I5_9HYPH</name>
<evidence type="ECO:0000313" key="2">
    <source>
        <dbReference type="Proteomes" id="UP000050497"/>
    </source>
</evidence>
<gene>
    <name evidence="1" type="ORF">HLUCCO17_13280</name>
</gene>
<protein>
    <submittedName>
        <fullName evidence="1">Uncharacterized protein</fullName>
    </submittedName>
</protein>